<sequence length="297" mass="33410">MIDFTIFQAAFPIDGPYPYDQTGVRSIETFRKSFDGVLFIDRVLKALDIGDGKVYPPKGENALRTLHRQICESKVSSHHKLSVLFYLLLDFDDVRGGRSLLAGALAEESGLPQTYQVLMRGLWHMDRKEFKFALEHLAHPSLPPSEFADDIIIALVRHAVGHDYSLPLAYYHTIRPIFKKAEALDLLFGALARTSVTEALYFLRTYPDHIRQQLFERLVSSVLDHPQAVGPRGKELVSLPLSSAEEKWLRDYLTAGDGKKSKNAKPVTQMRQIVTGRVRGSLTFGEPGGQVYSARAR</sequence>
<dbReference type="EMBL" id="JAULSN010000003">
    <property type="protein sequence ID" value="KAK3376676.1"/>
    <property type="molecule type" value="Genomic_DNA"/>
</dbReference>
<name>A0AAE0NAD4_9PEZI</name>
<keyword evidence="2" id="KW-0539">Nucleus</keyword>
<accession>A0AAE0NAD4</accession>
<dbReference type="Proteomes" id="UP001287356">
    <property type="component" value="Unassembled WGS sequence"/>
</dbReference>
<gene>
    <name evidence="4" type="ORF">B0T24DRAFT_225475</name>
</gene>
<reference evidence="4" key="2">
    <citation type="submission" date="2023-06" db="EMBL/GenBank/DDBJ databases">
        <authorList>
            <consortium name="Lawrence Berkeley National Laboratory"/>
            <person name="Haridas S."/>
            <person name="Hensen N."/>
            <person name="Bonometti L."/>
            <person name="Westerberg I."/>
            <person name="Brannstrom I.O."/>
            <person name="Guillou S."/>
            <person name="Cros-Aarteil S."/>
            <person name="Calhoun S."/>
            <person name="Kuo A."/>
            <person name="Mondo S."/>
            <person name="Pangilinan J."/>
            <person name="Riley R."/>
            <person name="Labutti K."/>
            <person name="Andreopoulos B."/>
            <person name="Lipzen A."/>
            <person name="Chen C."/>
            <person name="Yanf M."/>
            <person name="Daum C."/>
            <person name="Ng V."/>
            <person name="Clum A."/>
            <person name="Steindorff A."/>
            <person name="Ohm R."/>
            <person name="Martin F."/>
            <person name="Silar P."/>
            <person name="Natvig D."/>
            <person name="Lalanne C."/>
            <person name="Gautier V."/>
            <person name="Ament-Velasquez S.L."/>
            <person name="Kruys A."/>
            <person name="Hutchinson M.I."/>
            <person name="Powell A.J."/>
            <person name="Barry K."/>
            <person name="Miller A.N."/>
            <person name="Grigoriev I.V."/>
            <person name="Debuchy R."/>
            <person name="Gladieux P."/>
            <person name="Thoren M.H."/>
            <person name="Johannesson H."/>
        </authorList>
    </citation>
    <scope>NUCLEOTIDE SEQUENCE</scope>
    <source>
        <strain evidence="4">CBS 958.72</strain>
    </source>
</reference>
<comment type="caution">
    <text evidence="4">The sequence shown here is derived from an EMBL/GenBank/DDBJ whole genome shotgun (WGS) entry which is preliminary data.</text>
</comment>
<evidence type="ECO:0000256" key="1">
    <source>
        <dbReference type="ARBA" id="ARBA00004123"/>
    </source>
</evidence>
<evidence type="ECO:0000256" key="2">
    <source>
        <dbReference type="ARBA" id="ARBA00023242"/>
    </source>
</evidence>
<dbReference type="InterPro" id="IPR025151">
    <property type="entry name" value="ELYS_dom"/>
</dbReference>
<protein>
    <submittedName>
        <fullName evidence="4">Nuclear pore complex assembly-domain-containing protein</fullName>
    </submittedName>
</protein>
<proteinExistence type="predicted"/>
<evidence type="ECO:0000313" key="4">
    <source>
        <dbReference type="EMBL" id="KAK3376676.1"/>
    </source>
</evidence>
<comment type="subcellular location">
    <subcellularLocation>
        <location evidence="1">Nucleus</location>
    </subcellularLocation>
</comment>
<organism evidence="4 5">
    <name type="scientific">Lasiosphaeria ovina</name>
    <dbReference type="NCBI Taxonomy" id="92902"/>
    <lineage>
        <taxon>Eukaryota</taxon>
        <taxon>Fungi</taxon>
        <taxon>Dikarya</taxon>
        <taxon>Ascomycota</taxon>
        <taxon>Pezizomycotina</taxon>
        <taxon>Sordariomycetes</taxon>
        <taxon>Sordariomycetidae</taxon>
        <taxon>Sordariales</taxon>
        <taxon>Lasiosphaeriaceae</taxon>
        <taxon>Lasiosphaeria</taxon>
    </lineage>
</organism>
<dbReference type="GO" id="GO:0005634">
    <property type="term" value="C:nucleus"/>
    <property type="evidence" value="ECO:0007669"/>
    <property type="project" value="UniProtKB-SubCell"/>
</dbReference>
<evidence type="ECO:0000259" key="3">
    <source>
        <dbReference type="Pfam" id="PF13934"/>
    </source>
</evidence>
<dbReference type="Pfam" id="PF13934">
    <property type="entry name" value="ELYS"/>
    <property type="match status" value="1"/>
</dbReference>
<evidence type="ECO:0000313" key="5">
    <source>
        <dbReference type="Proteomes" id="UP001287356"/>
    </source>
</evidence>
<dbReference type="AlphaFoldDB" id="A0AAE0NAD4"/>
<reference evidence="4" key="1">
    <citation type="journal article" date="2023" name="Mol. Phylogenet. Evol.">
        <title>Genome-scale phylogeny and comparative genomics of the fungal order Sordariales.</title>
        <authorList>
            <person name="Hensen N."/>
            <person name="Bonometti L."/>
            <person name="Westerberg I."/>
            <person name="Brannstrom I.O."/>
            <person name="Guillou S."/>
            <person name="Cros-Aarteil S."/>
            <person name="Calhoun S."/>
            <person name="Haridas S."/>
            <person name="Kuo A."/>
            <person name="Mondo S."/>
            <person name="Pangilinan J."/>
            <person name="Riley R."/>
            <person name="LaButti K."/>
            <person name="Andreopoulos B."/>
            <person name="Lipzen A."/>
            <person name="Chen C."/>
            <person name="Yan M."/>
            <person name="Daum C."/>
            <person name="Ng V."/>
            <person name="Clum A."/>
            <person name="Steindorff A."/>
            <person name="Ohm R.A."/>
            <person name="Martin F."/>
            <person name="Silar P."/>
            <person name="Natvig D.O."/>
            <person name="Lalanne C."/>
            <person name="Gautier V."/>
            <person name="Ament-Velasquez S.L."/>
            <person name="Kruys A."/>
            <person name="Hutchinson M.I."/>
            <person name="Powell A.J."/>
            <person name="Barry K."/>
            <person name="Miller A.N."/>
            <person name="Grigoriev I.V."/>
            <person name="Debuchy R."/>
            <person name="Gladieux P."/>
            <person name="Hiltunen Thoren M."/>
            <person name="Johannesson H."/>
        </authorList>
    </citation>
    <scope>NUCLEOTIDE SEQUENCE</scope>
    <source>
        <strain evidence="4">CBS 958.72</strain>
    </source>
</reference>
<feature type="domain" description="ELYS-like" evidence="3">
    <location>
        <begin position="37"/>
        <end position="255"/>
    </location>
</feature>
<keyword evidence="5" id="KW-1185">Reference proteome</keyword>